<evidence type="ECO:0000313" key="2">
    <source>
        <dbReference type="Proteomes" id="UP001163105"/>
    </source>
</evidence>
<dbReference type="AlphaFoldDB" id="A0AB34FDS1"/>
<evidence type="ECO:0000313" key="1">
    <source>
        <dbReference type="EMBL" id="KAJ6436667.1"/>
    </source>
</evidence>
<protein>
    <submittedName>
        <fullName evidence="1">Mitochondrial-processing peptidase subunit alpha protein</fullName>
    </submittedName>
</protein>
<gene>
    <name evidence="1" type="ORF">O9K51_10786</name>
</gene>
<reference evidence="1" key="1">
    <citation type="submission" date="2023-01" db="EMBL/GenBank/DDBJ databases">
        <title>The growth and conidiation of Purpureocillium lavendulum are regulated by nitrogen source and histone H3K14 acetylation.</title>
        <authorList>
            <person name="Tang P."/>
            <person name="Han J."/>
            <person name="Zhang C."/>
            <person name="Tang P."/>
            <person name="Qi F."/>
            <person name="Zhang K."/>
            <person name="Liang L."/>
        </authorList>
    </citation>
    <scope>NUCLEOTIDE SEQUENCE</scope>
    <source>
        <strain evidence="1">YMF1.00683</strain>
    </source>
</reference>
<proteinExistence type="predicted"/>
<sequence length="155" mass="17203">MTPRIILDTTLKELYGLDAESHGEIYFIYQFPTSQTQLTKGIPISKKYAYQDCLGHDDIDIQARLFAQVIPQWFGMISGKMNLAMFELHASDGSNNNHAQVDTAEVLAQISEDQRPMVTYVQNAHDVKLPPGAVLAVSIPMDCLEHLPAAVPPGY</sequence>
<organism evidence="1 2">
    <name type="scientific">Purpureocillium lavendulum</name>
    <dbReference type="NCBI Taxonomy" id="1247861"/>
    <lineage>
        <taxon>Eukaryota</taxon>
        <taxon>Fungi</taxon>
        <taxon>Dikarya</taxon>
        <taxon>Ascomycota</taxon>
        <taxon>Pezizomycotina</taxon>
        <taxon>Sordariomycetes</taxon>
        <taxon>Hypocreomycetidae</taxon>
        <taxon>Hypocreales</taxon>
        <taxon>Ophiocordycipitaceae</taxon>
        <taxon>Purpureocillium</taxon>
    </lineage>
</organism>
<accession>A0AB34FDS1</accession>
<name>A0AB34FDS1_9HYPO</name>
<comment type="caution">
    <text evidence="1">The sequence shown here is derived from an EMBL/GenBank/DDBJ whole genome shotgun (WGS) entry which is preliminary data.</text>
</comment>
<keyword evidence="2" id="KW-1185">Reference proteome</keyword>
<dbReference type="EMBL" id="JAQHRD010000018">
    <property type="protein sequence ID" value="KAJ6436667.1"/>
    <property type="molecule type" value="Genomic_DNA"/>
</dbReference>
<dbReference type="Proteomes" id="UP001163105">
    <property type="component" value="Unassembled WGS sequence"/>
</dbReference>